<dbReference type="CDD" id="cd00010">
    <property type="entry name" value="AAI_LTSS"/>
    <property type="match status" value="1"/>
</dbReference>
<keyword evidence="4" id="KW-0325">Glycoprotein</keyword>
<feature type="signal peptide" evidence="5">
    <location>
        <begin position="1"/>
        <end position="26"/>
    </location>
</feature>
<keyword evidence="8" id="KW-1185">Reference proteome</keyword>
<reference evidence="7 8" key="1">
    <citation type="submission" date="2012-08" db="EMBL/GenBank/DDBJ databases">
        <title>Oryza genome evolution.</title>
        <authorList>
            <person name="Wing R.A."/>
        </authorList>
    </citation>
    <scope>NUCLEOTIDE SEQUENCE</scope>
</reference>
<protein>
    <recommendedName>
        <fullName evidence="6">Bifunctional inhibitor/plant lipid transfer protein/seed storage helical domain-containing protein</fullName>
    </recommendedName>
</protein>
<dbReference type="SUPFAM" id="SSF47699">
    <property type="entry name" value="Bifunctional inhibitor/lipid-transfer protein/seed storage 2S albumin"/>
    <property type="match status" value="1"/>
</dbReference>
<sequence>MRTPTAAVTVLLPALMVSLLAPGVVARAPTPSNNQSCESSVAHCANYLNGTSSPSDDCCETLRTSLMNEPRCLCDLFASPEIFAAFNISMSEVYSLADRCFLKDFRTICPGNVTVPPALPPRAAPPAMPPRAVLKLVSNRGEFIFLK</sequence>
<organism evidence="7 8">
    <name type="scientific">Leersia perrieri</name>
    <dbReference type="NCBI Taxonomy" id="77586"/>
    <lineage>
        <taxon>Eukaryota</taxon>
        <taxon>Viridiplantae</taxon>
        <taxon>Streptophyta</taxon>
        <taxon>Embryophyta</taxon>
        <taxon>Tracheophyta</taxon>
        <taxon>Spermatophyta</taxon>
        <taxon>Magnoliopsida</taxon>
        <taxon>Liliopsida</taxon>
        <taxon>Poales</taxon>
        <taxon>Poaceae</taxon>
        <taxon>BOP clade</taxon>
        <taxon>Oryzoideae</taxon>
        <taxon>Oryzeae</taxon>
        <taxon>Oryzinae</taxon>
        <taxon>Leersia</taxon>
    </lineage>
</organism>
<dbReference type="Gramene" id="LPERR11G13050.1">
    <property type="protein sequence ID" value="LPERR11G13050.1"/>
    <property type="gene ID" value="LPERR11G13050"/>
</dbReference>
<dbReference type="Gene3D" id="1.10.110.10">
    <property type="entry name" value="Plant lipid-transfer and hydrophobic proteins"/>
    <property type="match status" value="1"/>
</dbReference>
<dbReference type="InterPro" id="IPR016140">
    <property type="entry name" value="Bifunc_inhib/LTP/seed_store"/>
</dbReference>
<evidence type="ECO:0000313" key="8">
    <source>
        <dbReference type="Proteomes" id="UP000032180"/>
    </source>
</evidence>
<proteinExistence type="inferred from homology"/>
<dbReference type="HOGENOM" id="CLU_116928_0_0_1"/>
<evidence type="ECO:0000256" key="5">
    <source>
        <dbReference type="SAM" id="SignalP"/>
    </source>
</evidence>
<dbReference type="InterPro" id="IPR036312">
    <property type="entry name" value="Bifun_inhib/LTP/seed_sf"/>
</dbReference>
<evidence type="ECO:0000256" key="1">
    <source>
        <dbReference type="ARBA" id="ARBA00009748"/>
    </source>
</evidence>
<evidence type="ECO:0000256" key="3">
    <source>
        <dbReference type="ARBA" id="ARBA00023157"/>
    </source>
</evidence>
<feature type="chain" id="PRO_5002350276" description="Bifunctional inhibitor/plant lipid transfer protein/seed storage helical domain-containing protein" evidence="5">
    <location>
        <begin position="27"/>
        <end position="147"/>
    </location>
</feature>
<evidence type="ECO:0000256" key="4">
    <source>
        <dbReference type="ARBA" id="ARBA00023180"/>
    </source>
</evidence>
<accession>A0A0D9XSY7</accession>
<evidence type="ECO:0000259" key="6">
    <source>
        <dbReference type="Pfam" id="PF14368"/>
    </source>
</evidence>
<dbReference type="AlphaFoldDB" id="A0A0D9XSY7"/>
<reference evidence="7" key="3">
    <citation type="submission" date="2015-04" db="UniProtKB">
        <authorList>
            <consortium name="EnsemblPlants"/>
        </authorList>
    </citation>
    <scope>IDENTIFICATION</scope>
</reference>
<evidence type="ECO:0000313" key="7">
    <source>
        <dbReference type="EnsemblPlants" id="LPERR11G13050.1"/>
    </source>
</evidence>
<comment type="similarity">
    <text evidence="1">Belongs to the plant LTP family.</text>
</comment>
<dbReference type="Proteomes" id="UP000032180">
    <property type="component" value="Chromosome 11"/>
</dbReference>
<feature type="domain" description="Bifunctional inhibitor/plant lipid transfer protein/seed storage helical" evidence="6">
    <location>
        <begin position="26"/>
        <end position="107"/>
    </location>
</feature>
<reference evidence="8" key="2">
    <citation type="submission" date="2013-12" db="EMBL/GenBank/DDBJ databases">
        <authorList>
            <person name="Yu Y."/>
            <person name="Lee S."/>
            <person name="de Baynast K."/>
            <person name="Wissotski M."/>
            <person name="Liu L."/>
            <person name="Talag J."/>
            <person name="Goicoechea J."/>
            <person name="Angelova A."/>
            <person name="Jetty R."/>
            <person name="Kudrna D."/>
            <person name="Golser W."/>
            <person name="Rivera L."/>
            <person name="Zhang J."/>
            <person name="Wing R."/>
        </authorList>
    </citation>
    <scope>NUCLEOTIDE SEQUENCE</scope>
</reference>
<keyword evidence="2 5" id="KW-0732">Signal</keyword>
<keyword evidence="3" id="KW-1015">Disulfide bond</keyword>
<name>A0A0D9XSY7_9ORYZ</name>
<dbReference type="InterPro" id="IPR043325">
    <property type="entry name" value="LTSS"/>
</dbReference>
<dbReference type="Pfam" id="PF14368">
    <property type="entry name" value="LTP_2"/>
    <property type="match status" value="1"/>
</dbReference>
<evidence type="ECO:0000256" key="2">
    <source>
        <dbReference type="ARBA" id="ARBA00022729"/>
    </source>
</evidence>
<dbReference type="STRING" id="77586.A0A0D9XSY7"/>
<dbReference type="PANTHER" id="PTHR33044">
    <property type="entry name" value="BIFUNCTIONAL INHIBITOR/LIPID-TRANSFER PROTEIN/SEED STORAGE 2S ALBUMIN SUPERFAMILY PROTEIN-RELATED"/>
    <property type="match status" value="1"/>
</dbReference>
<dbReference type="EnsemblPlants" id="LPERR11G13050.1">
    <property type="protein sequence ID" value="LPERR11G13050.1"/>
    <property type="gene ID" value="LPERR11G13050"/>
</dbReference>